<dbReference type="Pfam" id="PF19078">
    <property type="entry name" value="Big_12"/>
    <property type="match status" value="2"/>
</dbReference>
<feature type="non-terminal residue" evidence="2">
    <location>
        <position position="311"/>
    </location>
</feature>
<reference evidence="2" key="1">
    <citation type="submission" date="2018-05" db="EMBL/GenBank/DDBJ databases">
        <authorList>
            <person name="Lanie J.A."/>
            <person name="Ng W.-L."/>
            <person name="Kazmierczak K.M."/>
            <person name="Andrzejewski T.M."/>
            <person name="Davidsen T.M."/>
            <person name="Wayne K.J."/>
            <person name="Tettelin H."/>
            <person name="Glass J.I."/>
            <person name="Rusch D."/>
            <person name="Podicherti R."/>
            <person name="Tsui H.-C.T."/>
            <person name="Winkler M.E."/>
        </authorList>
    </citation>
    <scope>NUCLEOTIDE SEQUENCE</scope>
</reference>
<organism evidence="2">
    <name type="scientific">marine metagenome</name>
    <dbReference type="NCBI Taxonomy" id="408172"/>
    <lineage>
        <taxon>unclassified sequences</taxon>
        <taxon>metagenomes</taxon>
        <taxon>ecological metagenomes</taxon>
    </lineage>
</organism>
<dbReference type="EMBL" id="UINC01128948">
    <property type="protein sequence ID" value="SVD09029.1"/>
    <property type="molecule type" value="Genomic_DNA"/>
</dbReference>
<feature type="domain" description="Bacterial Ig-like" evidence="1">
    <location>
        <begin position="125"/>
        <end position="238"/>
    </location>
</feature>
<proteinExistence type="predicted"/>
<evidence type="ECO:0000313" key="2">
    <source>
        <dbReference type="EMBL" id="SVD09029.1"/>
    </source>
</evidence>
<protein>
    <recommendedName>
        <fullName evidence="1">Bacterial Ig-like domain-containing protein</fullName>
    </recommendedName>
</protein>
<accession>A0A382SGP1</accession>
<evidence type="ECO:0000259" key="1">
    <source>
        <dbReference type="Pfam" id="PF19078"/>
    </source>
</evidence>
<gene>
    <name evidence="2" type="ORF">METZ01_LOCUS361883</name>
</gene>
<feature type="domain" description="Bacterial Ig-like" evidence="1">
    <location>
        <begin position="18"/>
        <end position="124"/>
    </location>
</feature>
<dbReference type="AlphaFoldDB" id="A0A382SGP1"/>
<dbReference type="InterPro" id="IPR044048">
    <property type="entry name" value="Big_12"/>
</dbReference>
<sequence length="311" mass="32177">NAILTHSAVSSNNRFMVDTEAPTVNTFTISDTLLLVGETMTVNLGFSEAVISFSAADITAAGTASAADNGTLATMTSSDNITWSGTFTPAAGEEEPSNTLSVSTNYTDLAGNTGTVATTTNYEVDTLAPSGTFSFTDYNFEPGDNATVRLVFNEVVVGFSSADDITVPNLDNGPGTSPARASGTLAAMTSSDNITWSGTFTPTFPNTEDWSNTLSLAAASYTDVDNNTGTAATSPNYMVDDIPPSTHGVPTLTLNRSLLLYDETATLTVVFPEPVTSASFSSAADINLDNATGLLSTMSPTGDGTTWTGTF</sequence>
<name>A0A382SGP1_9ZZZZ</name>
<feature type="non-terminal residue" evidence="2">
    <location>
        <position position="1"/>
    </location>
</feature>